<dbReference type="InterPro" id="IPR001509">
    <property type="entry name" value="Epimerase_deHydtase"/>
</dbReference>
<feature type="domain" description="NAD-dependent epimerase/dehydratase" evidence="2">
    <location>
        <begin position="2"/>
        <end position="79"/>
    </location>
</feature>
<gene>
    <name evidence="3" type="ORF">METZ01_LOCUS458594</name>
</gene>
<evidence type="ECO:0000256" key="1">
    <source>
        <dbReference type="ARBA" id="ARBA00007637"/>
    </source>
</evidence>
<dbReference type="Pfam" id="PF01370">
    <property type="entry name" value="Epimerase"/>
    <property type="match status" value="1"/>
</dbReference>
<accession>A0A383ADR5</accession>
<comment type="similarity">
    <text evidence="1">Belongs to the NAD(P)-dependent epimerase/dehydratase family.</text>
</comment>
<dbReference type="PANTHER" id="PTHR43000">
    <property type="entry name" value="DTDP-D-GLUCOSE 4,6-DEHYDRATASE-RELATED"/>
    <property type="match status" value="1"/>
</dbReference>
<dbReference type="InterPro" id="IPR036291">
    <property type="entry name" value="NAD(P)-bd_dom_sf"/>
</dbReference>
<protein>
    <recommendedName>
        <fullName evidence="2">NAD-dependent epimerase/dehydratase domain-containing protein</fullName>
    </recommendedName>
</protein>
<evidence type="ECO:0000259" key="2">
    <source>
        <dbReference type="Pfam" id="PF01370"/>
    </source>
</evidence>
<proteinExistence type="inferred from homology"/>
<sequence length="154" mass="17369">MHRTENFPAVIIRLFLTYGPGQDFDRFLPQIIQGCLNDEIFPASTGEQLRDFCFVGDTVNAIVKALLVNNLEGQIFNIGSGIPISIKEVITKVEGIIGMGKPLYGAIPYRVGENMCLYAEIENAKTKLNWSPKINLEEGLKKTIKWYSECKKWI</sequence>
<dbReference type="SUPFAM" id="SSF51735">
    <property type="entry name" value="NAD(P)-binding Rossmann-fold domains"/>
    <property type="match status" value="1"/>
</dbReference>
<name>A0A383ADR5_9ZZZZ</name>
<dbReference type="AlphaFoldDB" id="A0A383ADR5"/>
<dbReference type="Gene3D" id="3.40.50.720">
    <property type="entry name" value="NAD(P)-binding Rossmann-like Domain"/>
    <property type="match status" value="1"/>
</dbReference>
<evidence type="ECO:0000313" key="3">
    <source>
        <dbReference type="EMBL" id="SVE05740.1"/>
    </source>
</evidence>
<reference evidence="3" key="1">
    <citation type="submission" date="2018-05" db="EMBL/GenBank/DDBJ databases">
        <authorList>
            <person name="Lanie J.A."/>
            <person name="Ng W.-L."/>
            <person name="Kazmierczak K.M."/>
            <person name="Andrzejewski T.M."/>
            <person name="Davidsen T.M."/>
            <person name="Wayne K.J."/>
            <person name="Tettelin H."/>
            <person name="Glass J.I."/>
            <person name="Rusch D."/>
            <person name="Podicherti R."/>
            <person name="Tsui H.-C.T."/>
            <person name="Winkler M.E."/>
        </authorList>
    </citation>
    <scope>NUCLEOTIDE SEQUENCE</scope>
</reference>
<organism evidence="3">
    <name type="scientific">marine metagenome</name>
    <dbReference type="NCBI Taxonomy" id="408172"/>
    <lineage>
        <taxon>unclassified sequences</taxon>
        <taxon>metagenomes</taxon>
        <taxon>ecological metagenomes</taxon>
    </lineage>
</organism>
<dbReference type="EMBL" id="UINC01191214">
    <property type="protein sequence ID" value="SVE05740.1"/>
    <property type="molecule type" value="Genomic_DNA"/>
</dbReference>